<evidence type="ECO:0000256" key="6">
    <source>
        <dbReference type="ARBA" id="ARBA00023136"/>
    </source>
</evidence>
<dbReference type="GO" id="GO:0061617">
    <property type="term" value="C:MICOS complex"/>
    <property type="evidence" value="ECO:0007669"/>
    <property type="project" value="InterPro"/>
</dbReference>
<name>A0AAY4BVD3_9TELE</name>
<dbReference type="PANTHER" id="PTHR47609:SF1">
    <property type="entry name" value="MICOS COMPLEX SUBUNIT MIC25"/>
    <property type="match status" value="1"/>
</dbReference>
<dbReference type="AlphaFoldDB" id="A0AAY4BVD3"/>
<dbReference type="Pfam" id="PF05300">
    <property type="entry name" value="MIC19_MIC25"/>
    <property type="match status" value="1"/>
</dbReference>
<evidence type="ECO:0000256" key="4">
    <source>
        <dbReference type="ARBA" id="ARBA00023054"/>
    </source>
</evidence>
<proteinExistence type="inferred from homology"/>
<comment type="similarity">
    <text evidence="10">Belongs to the MICOS complex subunit Mic19 family. Metazoan Mic25 subfamily.</text>
</comment>
<evidence type="ECO:0000256" key="9">
    <source>
        <dbReference type="ARBA" id="ARBA00034476"/>
    </source>
</evidence>
<dbReference type="InterPro" id="IPR042860">
    <property type="entry name" value="MIC25"/>
</dbReference>
<organism evidence="12 13">
    <name type="scientific">Denticeps clupeoides</name>
    <name type="common">denticle herring</name>
    <dbReference type="NCBI Taxonomy" id="299321"/>
    <lineage>
        <taxon>Eukaryota</taxon>
        <taxon>Metazoa</taxon>
        <taxon>Chordata</taxon>
        <taxon>Craniata</taxon>
        <taxon>Vertebrata</taxon>
        <taxon>Euteleostomi</taxon>
        <taxon>Actinopterygii</taxon>
        <taxon>Neopterygii</taxon>
        <taxon>Teleostei</taxon>
        <taxon>Clupei</taxon>
        <taxon>Clupeiformes</taxon>
        <taxon>Denticipitoidei</taxon>
        <taxon>Denticipitidae</taxon>
        <taxon>Denticeps</taxon>
    </lineage>
</organism>
<dbReference type="PROSITE" id="PS51808">
    <property type="entry name" value="CHCH"/>
    <property type="match status" value="1"/>
</dbReference>
<gene>
    <name evidence="12" type="primary">chchd6a</name>
</gene>
<comment type="subcellular location">
    <subcellularLocation>
        <location evidence="9">Mitochondrion inner membrane</location>
        <topology evidence="9">Lipid-anchor</topology>
    </subcellularLocation>
</comment>
<feature type="region of interest" description="Disordered" evidence="11">
    <location>
        <begin position="1"/>
        <end position="124"/>
    </location>
</feature>
<keyword evidence="3" id="KW-0999">Mitochondrion inner membrane</keyword>
<dbReference type="InterPro" id="IPR007964">
    <property type="entry name" value="MIC19/MIC25"/>
</dbReference>
<accession>A0AAY4BVD3</accession>
<dbReference type="Ensembl" id="ENSDCDT00010030314.1">
    <property type="protein sequence ID" value="ENSDCDP00010024532.1"/>
    <property type="gene ID" value="ENSDCDG00010015519.1"/>
</dbReference>
<keyword evidence="6" id="KW-0472">Membrane</keyword>
<protein>
    <recommendedName>
        <fullName evidence="14">MICOS complex subunit MIC25</fullName>
    </recommendedName>
</protein>
<evidence type="ECO:0000256" key="5">
    <source>
        <dbReference type="ARBA" id="ARBA00023128"/>
    </source>
</evidence>
<keyword evidence="8" id="KW-0449">Lipoprotein</keyword>
<evidence type="ECO:0000256" key="3">
    <source>
        <dbReference type="ARBA" id="ARBA00022792"/>
    </source>
</evidence>
<evidence type="ECO:0008006" key="14">
    <source>
        <dbReference type="Google" id="ProtNLM"/>
    </source>
</evidence>
<evidence type="ECO:0000256" key="10">
    <source>
        <dbReference type="ARBA" id="ARBA00034480"/>
    </source>
</evidence>
<keyword evidence="4" id="KW-0175">Coiled coil</keyword>
<comment type="function">
    <text evidence="1">Component of the MICOS complex, a large protein complex of the mitochondrial inner membrane that plays crucial roles in the maintenance of crista junctions, inner membrane architecture, and formation of contact sites to the outer membrane.</text>
</comment>
<keyword evidence="13" id="KW-1185">Reference proteome</keyword>
<evidence type="ECO:0000256" key="1">
    <source>
        <dbReference type="ARBA" id="ARBA00002689"/>
    </source>
</evidence>
<reference evidence="12" key="1">
    <citation type="submission" date="2025-08" db="UniProtKB">
        <authorList>
            <consortium name="Ensembl"/>
        </authorList>
    </citation>
    <scope>IDENTIFICATION</scope>
</reference>
<evidence type="ECO:0000313" key="13">
    <source>
        <dbReference type="Proteomes" id="UP000694580"/>
    </source>
</evidence>
<evidence type="ECO:0000256" key="11">
    <source>
        <dbReference type="SAM" id="MobiDB-lite"/>
    </source>
</evidence>
<evidence type="ECO:0000313" key="12">
    <source>
        <dbReference type="Ensembl" id="ENSDCDP00010024532.1"/>
    </source>
</evidence>
<sequence length="234" mass="26903">MGSGQSGARKASFSMDEDERVQVLRGVKLSEDVLQRMRGGSTERSGATPPTPHPQAKTPPSPTATESREEMRRRYEREQARVQEELSRVARRERDAARQDLSRAVQRERQQTRQEGERAKQLPASELHSWSRQLEKKEVELKALDAFYREQLVQLEKRNLDQFQSSQEQFHAAAARSEAQVKPRSTAPVCSSLQARILSCYRENRDQTLRCSELAREYQQCIDQAKKNLLVNHG</sequence>
<reference evidence="12" key="2">
    <citation type="submission" date="2025-09" db="UniProtKB">
        <authorList>
            <consortium name="Ensembl"/>
        </authorList>
    </citation>
    <scope>IDENTIFICATION</scope>
</reference>
<evidence type="ECO:0000256" key="8">
    <source>
        <dbReference type="ARBA" id="ARBA00023288"/>
    </source>
</evidence>
<dbReference type="PANTHER" id="PTHR47609">
    <property type="entry name" value="MICOS COMPLEX SUBUNIT MIC25"/>
    <property type="match status" value="1"/>
</dbReference>
<keyword evidence="7" id="KW-1015">Disulfide bond</keyword>
<evidence type="ECO:0000256" key="7">
    <source>
        <dbReference type="ARBA" id="ARBA00023157"/>
    </source>
</evidence>
<evidence type="ECO:0000256" key="2">
    <source>
        <dbReference type="ARBA" id="ARBA00022707"/>
    </source>
</evidence>
<keyword evidence="2" id="KW-0519">Myristate</keyword>
<dbReference type="GeneTree" id="ENSGT00390000000903"/>
<feature type="compositionally biased region" description="Pro residues" evidence="11">
    <location>
        <begin position="49"/>
        <end position="62"/>
    </location>
</feature>
<dbReference type="Proteomes" id="UP000694580">
    <property type="component" value="Unplaced"/>
</dbReference>
<keyword evidence="5" id="KW-0496">Mitochondrion</keyword>
<feature type="compositionally biased region" description="Basic and acidic residues" evidence="11">
    <location>
        <begin position="66"/>
        <end position="120"/>
    </location>
</feature>